<evidence type="ECO:0000256" key="1">
    <source>
        <dbReference type="SAM" id="MobiDB-lite"/>
    </source>
</evidence>
<reference evidence="3" key="1">
    <citation type="submission" date="2023-10" db="EMBL/GenBank/DDBJ databases">
        <authorList>
            <person name="Chen Y."/>
            <person name="Shah S."/>
            <person name="Dougan E. K."/>
            <person name="Thang M."/>
            <person name="Chan C."/>
        </authorList>
    </citation>
    <scope>NUCLEOTIDE SEQUENCE [LARGE SCALE GENOMIC DNA]</scope>
</reference>
<gene>
    <name evidence="2" type="ORF">PCOR1329_LOCUS1733</name>
    <name evidence="3" type="ORF">PCOR1329_LOCUS7123</name>
</gene>
<feature type="compositionally biased region" description="Polar residues" evidence="1">
    <location>
        <begin position="11"/>
        <end position="21"/>
    </location>
</feature>
<feature type="region of interest" description="Disordered" evidence="1">
    <location>
        <begin position="1"/>
        <end position="61"/>
    </location>
</feature>
<proteinExistence type="predicted"/>
<comment type="caution">
    <text evidence="3">The sequence shown here is derived from an EMBL/GenBank/DDBJ whole genome shotgun (WGS) entry which is preliminary data.</text>
</comment>
<dbReference type="Proteomes" id="UP001189429">
    <property type="component" value="Unassembled WGS sequence"/>
</dbReference>
<evidence type="ECO:0000313" key="4">
    <source>
        <dbReference type="Proteomes" id="UP001189429"/>
    </source>
</evidence>
<evidence type="ECO:0000313" key="2">
    <source>
        <dbReference type="EMBL" id="CAK0790469.1"/>
    </source>
</evidence>
<evidence type="ECO:0000313" key="3">
    <source>
        <dbReference type="EMBL" id="CAK0798350.1"/>
    </source>
</evidence>
<dbReference type="EMBL" id="CAUYUJ010000425">
    <property type="protein sequence ID" value="CAK0790469.1"/>
    <property type="molecule type" value="Genomic_DNA"/>
</dbReference>
<accession>A0ABN9PZ24</accession>
<keyword evidence="4" id="KW-1185">Reference proteome</keyword>
<feature type="compositionally biased region" description="Low complexity" evidence="1">
    <location>
        <begin position="128"/>
        <end position="140"/>
    </location>
</feature>
<protein>
    <submittedName>
        <fullName evidence="3">Uncharacterized protein</fullName>
    </submittedName>
</protein>
<sequence>MNKGSRAQHGSLETRSTAQATTDERCNLRDGGAHKRAASPHRTTPACTRARPEHGSSSSGRFPLLAVLVPPLLQLGIARTPPGPILGARHGPAGRLRARARDRAGAAREGQGRGCDGGARAPRRRLAQEGADGAAAAEPR</sequence>
<dbReference type="EMBL" id="CAUYUJ010001925">
    <property type="protein sequence ID" value="CAK0798350.1"/>
    <property type="molecule type" value="Genomic_DNA"/>
</dbReference>
<name>A0ABN9PZ24_9DINO</name>
<feature type="region of interest" description="Disordered" evidence="1">
    <location>
        <begin position="76"/>
        <end position="140"/>
    </location>
</feature>
<feature type="compositionally biased region" description="Basic and acidic residues" evidence="1">
    <location>
        <begin position="22"/>
        <end position="33"/>
    </location>
</feature>
<organism evidence="3 4">
    <name type="scientific">Prorocentrum cordatum</name>
    <dbReference type="NCBI Taxonomy" id="2364126"/>
    <lineage>
        <taxon>Eukaryota</taxon>
        <taxon>Sar</taxon>
        <taxon>Alveolata</taxon>
        <taxon>Dinophyceae</taxon>
        <taxon>Prorocentrales</taxon>
        <taxon>Prorocentraceae</taxon>
        <taxon>Prorocentrum</taxon>
    </lineage>
</organism>